<dbReference type="EMBL" id="RBUY01000158">
    <property type="protein sequence ID" value="RMV72200.1"/>
    <property type="molecule type" value="Genomic_DNA"/>
</dbReference>
<accession>A0A3M6EVG5</accession>
<gene>
    <name evidence="1" type="ORF">ALP05_03991</name>
</gene>
<name>A0A3M6EVG5_9PSED</name>
<comment type="caution">
    <text evidence="1">The sequence shown here is derived from an EMBL/GenBank/DDBJ whole genome shotgun (WGS) entry which is preliminary data.</text>
</comment>
<proteinExistence type="predicted"/>
<protein>
    <submittedName>
        <fullName evidence="1">Uncharacterized protein</fullName>
    </submittedName>
</protein>
<dbReference type="AlphaFoldDB" id="A0A3M6EVG5"/>
<sequence length="121" mass="13522">MSNEFKMVPVELTQEMKRAARNAPLPMILLDSISARQDLEFESRFNAAVAAAPESQHEAGLMVEESLRVEVDQLKARCDELEQGAMRYEWLRAESVPPEAFDELDAKIDDALSKPVGSESV</sequence>
<dbReference type="Proteomes" id="UP000269872">
    <property type="component" value="Unassembled WGS sequence"/>
</dbReference>
<dbReference type="RefSeq" id="WP_122340967.1">
    <property type="nucleotide sequence ID" value="NZ_RBUY01000158.1"/>
</dbReference>
<evidence type="ECO:0000313" key="1">
    <source>
        <dbReference type="EMBL" id="RMV72200.1"/>
    </source>
</evidence>
<reference evidence="1 2" key="1">
    <citation type="submission" date="2018-08" db="EMBL/GenBank/DDBJ databases">
        <title>Recombination of ecologically and evolutionarily significant loci maintains genetic cohesion in the Pseudomonas syringae species complex.</title>
        <authorList>
            <person name="Dillon M."/>
            <person name="Thakur S."/>
            <person name="Almeida R.N.D."/>
            <person name="Weir B.S."/>
            <person name="Guttman D.S."/>
        </authorList>
    </citation>
    <scope>NUCLEOTIDE SEQUENCE [LARGE SCALE GENOMIC DNA]</scope>
    <source>
        <strain evidence="1 2">ICMP 7496</strain>
    </source>
</reference>
<organism evidence="1 2">
    <name type="scientific">Pseudomonas caricapapayae</name>
    <dbReference type="NCBI Taxonomy" id="46678"/>
    <lineage>
        <taxon>Bacteria</taxon>
        <taxon>Pseudomonadati</taxon>
        <taxon>Pseudomonadota</taxon>
        <taxon>Gammaproteobacteria</taxon>
        <taxon>Pseudomonadales</taxon>
        <taxon>Pseudomonadaceae</taxon>
        <taxon>Pseudomonas</taxon>
    </lineage>
</organism>
<evidence type="ECO:0000313" key="2">
    <source>
        <dbReference type="Proteomes" id="UP000269872"/>
    </source>
</evidence>